<dbReference type="SMART" id="SM00028">
    <property type="entry name" value="TPR"/>
    <property type="match status" value="3"/>
</dbReference>
<dbReference type="Pfam" id="PF13181">
    <property type="entry name" value="TPR_8"/>
    <property type="match status" value="1"/>
</dbReference>
<dbReference type="PROSITE" id="PS50005">
    <property type="entry name" value="TPR"/>
    <property type="match status" value="1"/>
</dbReference>
<protein>
    <submittedName>
        <fullName evidence="2">Tetratricopeptide repeat domain 12</fullName>
    </submittedName>
</protein>
<dbReference type="GO" id="GO:0070286">
    <property type="term" value="P:axonemal dynein complex assembly"/>
    <property type="evidence" value="ECO:0007669"/>
    <property type="project" value="TreeGrafter"/>
</dbReference>
<evidence type="ECO:0000256" key="1">
    <source>
        <dbReference type="PROSITE-ProRule" id="PRU00339"/>
    </source>
</evidence>
<reference evidence="2" key="2">
    <citation type="submission" date="2025-08" db="UniProtKB">
        <authorList>
            <consortium name="Ensembl"/>
        </authorList>
    </citation>
    <scope>IDENTIFICATION</scope>
</reference>
<feature type="repeat" description="TPR" evidence="1">
    <location>
        <begin position="140"/>
        <end position="173"/>
    </location>
</feature>
<keyword evidence="3" id="KW-1185">Reference proteome</keyword>
<dbReference type="InterPro" id="IPR016024">
    <property type="entry name" value="ARM-type_fold"/>
</dbReference>
<dbReference type="GO" id="GO:0005813">
    <property type="term" value="C:centrosome"/>
    <property type="evidence" value="ECO:0007669"/>
    <property type="project" value="TreeGrafter"/>
</dbReference>
<dbReference type="SUPFAM" id="SSF48452">
    <property type="entry name" value="TPR-like"/>
    <property type="match status" value="1"/>
</dbReference>
<dbReference type="InterPro" id="IPR043195">
    <property type="entry name" value="TTC12"/>
</dbReference>
<sequence length="669" mass="75218">HTMEDKTIQKADSYIASLEEEPCRTKVNKTKINTNPSPQFPYHQQSPESFMKMLEKDAEDRRRRRCANEKKALVLKEKGNQAFAQEDYEAAVKHYTKGLAKLKDMQQLYTNRAQAFYKLGKYREAISDCDWALRCDDRCSKAYVHMGKSYLELKDYKESRSCFTKILEIEPKKEKMVREYLTRVDLEEERELQEVEARREFDQGEAKVTAVPKLLEKLSMSGHIVLYYCGGIQILSEAVQDSTAQTLFRLSNGFRIISDNSTVRSCLEEKTEDKDSRRLLVSVLKLWRAVCDGNSENQKVLLSCPVTTQALVDLLASEEAAVQTECLSLLHVFSRGPHGRRVVIEHLNVSTMVRNIITGVSKPWQQRDSTAVEVLENFAAEDKLCMQLRDVLTYCVTEPFTSVLRTITESSRPVFPSLISAIDRLAQDDIIHHKLAHDSEFWKTLLVALKQCSSRGFKEVLYSLLGLIINLSGGSSPAVQDRAVELCDCCLGLLKDSDGGVITQALGVLSTVLPQSSEAVKRVIQANVVPTLCRMLKRPGQNATKYAMKTLTVCTAASRSAREELLRFDKKLSVLRRLLGSSCDVMVAGNAALCLGHCLELEGVSSRLVDTDVVLQLLRHAAGDAKETAVQQNAAIALGKLCRSEPRYLNRLRELHGFEILHSCVKLIT</sequence>
<dbReference type="STRING" id="244447.ENSCSEP00000003032"/>
<evidence type="ECO:0000313" key="2">
    <source>
        <dbReference type="Ensembl" id="ENSCSEP00000003032.1"/>
    </source>
</evidence>
<dbReference type="SUPFAM" id="SSF48371">
    <property type="entry name" value="ARM repeat"/>
    <property type="match status" value="1"/>
</dbReference>
<dbReference type="GO" id="GO:0005737">
    <property type="term" value="C:cytoplasm"/>
    <property type="evidence" value="ECO:0007669"/>
    <property type="project" value="TreeGrafter"/>
</dbReference>
<evidence type="ECO:0000313" key="3">
    <source>
        <dbReference type="Proteomes" id="UP000265120"/>
    </source>
</evidence>
<dbReference type="OMA" id="EVELCCA"/>
<dbReference type="PANTHER" id="PTHR46540:SF1">
    <property type="entry name" value="TETRATRICOPEPTIDE REPEAT PROTEIN 12"/>
    <property type="match status" value="1"/>
</dbReference>
<dbReference type="InterPro" id="IPR011989">
    <property type="entry name" value="ARM-like"/>
</dbReference>
<organism evidence="2 3">
    <name type="scientific">Cynoglossus semilaevis</name>
    <name type="common">Tongue sole</name>
    <dbReference type="NCBI Taxonomy" id="244447"/>
    <lineage>
        <taxon>Eukaryota</taxon>
        <taxon>Metazoa</taxon>
        <taxon>Chordata</taxon>
        <taxon>Craniata</taxon>
        <taxon>Vertebrata</taxon>
        <taxon>Euteleostomi</taxon>
        <taxon>Actinopterygii</taxon>
        <taxon>Neopterygii</taxon>
        <taxon>Teleostei</taxon>
        <taxon>Neoteleostei</taxon>
        <taxon>Acanthomorphata</taxon>
        <taxon>Carangaria</taxon>
        <taxon>Pleuronectiformes</taxon>
        <taxon>Pleuronectoidei</taxon>
        <taxon>Cynoglossidae</taxon>
        <taxon>Cynoglossinae</taxon>
        <taxon>Cynoglossus</taxon>
    </lineage>
</organism>
<keyword evidence="1" id="KW-0802">TPR repeat</keyword>
<reference evidence="2" key="3">
    <citation type="submission" date="2025-09" db="UniProtKB">
        <authorList>
            <consortium name="Ensembl"/>
        </authorList>
    </citation>
    <scope>IDENTIFICATION</scope>
</reference>
<dbReference type="GeneTree" id="ENSGT00940000164257"/>
<dbReference type="GO" id="GO:0061371">
    <property type="term" value="P:determination of heart left/right asymmetry"/>
    <property type="evidence" value="ECO:0007669"/>
    <property type="project" value="Ensembl"/>
</dbReference>
<dbReference type="Gene3D" id="1.25.40.10">
    <property type="entry name" value="Tetratricopeptide repeat domain"/>
    <property type="match status" value="1"/>
</dbReference>
<name>A0A3P8UKW8_CYNSE</name>
<dbReference type="PANTHER" id="PTHR46540">
    <property type="entry name" value="TETRATRICOPEPTIDE REPEAT PROTEIN 12"/>
    <property type="match status" value="1"/>
</dbReference>
<dbReference type="Gene3D" id="1.25.10.10">
    <property type="entry name" value="Leucine-rich Repeat Variant"/>
    <property type="match status" value="2"/>
</dbReference>
<dbReference type="InParanoid" id="A0A3P8UKW8"/>
<dbReference type="PROSITE" id="PS50293">
    <property type="entry name" value="TPR_REGION"/>
    <property type="match status" value="1"/>
</dbReference>
<dbReference type="InterPro" id="IPR011990">
    <property type="entry name" value="TPR-like_helical_dom_sf"/>
</dbReference>
<reference evidence="2 3" key="1">
    <citation type="journal article" date="2014" name="Nat. Genet.">
        <title>Whole-genome sequence of a flatfish provides insights into ZW sex chromosome evolution and adaptation to a benthic lifestyle.</title>
        <authorList>
            <person name="Chen S."/>
            <person name="Zhang G."/>
            <person name="Shao C."/>
            <person name="Huang Q."/>
            <person name="Liu G."/>
            <person name="Zhang P."/>
            <person name="Song W."/>
            <person name="An N."/>
            <person name="Chalopin D."/>
            <person name="Volff J.N."/>
            <person name="Hong Y."/>
            <person name="Li Q."/>
            <person name="Sha Z."/>
            <person name="Zhou H."/>
            <person name="Xie M."/>
            <person name="Yu Q."/>
            <person name="Liu Y."/>
            <person name="Xiang H."/>
            <person name="Wang N."/>
            <person name="Wu K."/>
            <person name="Yang C."/>
            <person name="Zhou Q."/>
            <person name="Liao X."/>
            <person name="Yang L."/>
            <person name="Hu Q."/>
            <person name="Zhang J."/>
            <person name="Meng L."/>
            <person name="Jin L."/>
            <person name="Tian Y."/>
            <person name="Lian J."/>
            <person name="Yang J."/>
            <person name="Miao G."/>
            <person name="Liu S."/>
            <person name="Liang Z."/>
            <person name="Yan F."/>
            <person name="Li Y."/>
            <person name="Sun B."/>
            <person name="Zhang H."/>
            <person name="Zhang J."/>
            <person name="Zhu Y."/>
            <person name="Du M."/>
            <person name="Zhao Y."/>
            <person name="Schartl M."/>
            <person name="Tang Q."/>
            <person name="Wang J."/>
        </authorList>
    </citation>
    <scope>NUCLEOTIDE SEQUENCE</scope>
</reference>
<dbReference type="Ensembl" id="ENSCSET00000003076.1">
    <property type="protein sequence ID" value="ENSCSEP00000003032.1"/>
    <property type="gene ID" value="ENSCSEG00000001990.1"/>
</dbReference>
<dbReference type="AlphaFoldDB" id="A0A3P8UKW8"/>
<accession>A0A3P8UKW8</accession>
<dbReference type="GO" id="GO:0007288">
    <property type="term" value="P:sperm axoneme assembly"/>
    <property type="evidence" value="ECO:0007669"/>
    <property type="project" value="TreeGrafter"/>
</dbReference>
<proteinExistence type="predicted"/>
<dbReference type="InterPro" id="IPR019734">
    <property type="entry name" value="TPR_rpt"/>
</dbReference>
<dbReference type="Proteomes" id="UP000265120">
    <property type="component" value="Chromosome 2"/>
</dbReference>